<proteinExistence type="predicted"/>
<dbReference type="RefSeq" id="WP_377942966.1">
    <property type="nucleotide sequence ID" value="NZ_JBHUCX010000024.1"/>
</dbReference>
<dbReference type="Pfam" id="PF14097">
    <property type="entry name" value="SpoVAE"/>
    <property type="match status" value="1"/>
</dbReference>
<gene>
    <name evidence="1" type="ORF">ACFSB2_10415</name>
</gene>
<reference evidence="2" key="1">
    <citation type="journal article" date="2019" name="Int. J. Syst. Evol. Microbiol.">
        <title>The Global Catalogue of Microorganisms (GCM) 10K type strain sequencing project: providing services to taxonomists for standard genome sequencing and annotation.</title>
        <authorList>
            <consortium name="The Broad Institute Genomics Platform"/>
            <consortium name="The Broad Institute Genome Sequencing Center for Infectious Disease"/>
            <person name="Wu L."/>
            <person name="Ma J."/>
        </authorList>
    </citation>
    <scope>NUCLEOTIDE SEQUENCE [LARGE SCALE GENOMIC DNA]</scope>
    <source>
        <strain evidence="2">CGMCC 1.12286</strain>
    </source>
</reference>
<accession>A0ABW4JFM1</accession>
<protein>
    <submittedName>
        <fullName evidence="1">Stage V sporulation protein AE</fullName>
    </submittedName>
</protein>
<evidence type="ECO:0000313" key="1">
    <source>
        <dbReference type="EMBL" id="MFD1675107.1"/>
    </source>
</evidence>
<sequence length="216" mass="23313">MFKQNDNPSNKKRVIVVTDGDHMALRALKIAAKRTRCRVIAQSAGNPTPLSGVQMVTYIRQTPYDPVIVMLDDNGDGNESGGEQALSVLLNHPDVEVIATLAVASNTNQVDGAAVDFSIDWQGNKVETAVDKNGQALSSYVIHGDTVDILRRFDAPLVIGIGDVGKMNGHDAPERGSPVTTAALEWILSLDAKRFRDGAHSKLTASAYAEHRNARR</sequence>
<dbReference type="Proteomes" id="UP001597079">
    <property type="component" value="Unassembled WGS sequence"/>
</dbReference>
<name>A0ABW4JFM1_9BACL</name>
<evidence type="ECO:0000313" key="2">
    <source>
        <dbReference type="Proteomes" id="UP001597079"/>
    </source>
</evidence>
<keyword evidence="2" id="KW-1185">Reference proteome</keyword>
<dbReference type="InterPro" id="IPR025914">
    <property type="entry name" value="SpoVAE"/>
</dbReference>
<dbReference type="EMBL" id="JBHUCX010000024">
    <property type="protein sequence ID" value="MFD1675107.1"/>
    <property type="molecule type" value="Genomic_DNA"/>
</dbReference>
<organism evidence="1 2">
    <name type="scientific">Alicyclobacillus fodiniaquatilis</name>
    <dbReference type="NCBI Taxonomy" id="1661150"/>
    <lineage>
        <taxon>Bacteria</taxon>
        <taxon>Bacillati</taxon>
        <taxon>Bacillota</taxon>
        <taxon>Bacilli</taxon>
        <taxon>Bacillales</taxon>
        <taxon>Alicyclobacillaceae</taxon>
        <taxon>Alicyclobacillus</taxon>
    </lineage>
</organism>
<comment type="caution">
    <text evidence="1">The sequence shown here is derived from an EMBL/GenBank/DDBJ whole genome shotgun (WGS) entry which is preliminary data.</text>
</comment>